<organism evidence="2 3">
    <name type="scientific">Thalictrum thalictroides</name>
    <name type="common">Rue-anemone</name>
    <name type="synonym">Anemone thalictroides</name>
    <dbReference type="NCBI Taxonomy" id="46969"/>
    <lineage>
        <taxon>Eukaryota</taxon>
        <taxon>Viridiplantae</taxon>
        <taxon>Streptophyta</taxon>
        <taxon>Embryophyta</taxon>
        <taxon>Tracheophyta</taxon>
        <taxon>Spermatophyta</taxon>
        <taxon>Magnoliopsida</taxon>
        <taxon>Ranunculales</taxon>
        <taxon>Ranunculaceae</taxon>
        <taxon>Thalictroideae</taxon>
        <taxon>Thalictrum</taxon>
    </lineage>
</organism>
<gene>
    <name evidence="2" type="ORF">FRX31_009831</name>
</gene>
<dbReference type="PANTHER" id="PTHR34937:SF1">
    <property type="entry name" value="PARAMYOSIN"/>
    <property type="match status" value="1"/>
</dbReference>
<dbReference type="PANTHER" id="PTHR34937">
    <property type="entry name" value="OS08G0559800 PROTEIN"/>
    <property type="match status" value="1"/>
</dbReference>
<feature type="coiled-coil region" evidence="1">
    <location>
        <begin position="347"/>
        <end position="374"/>
    </location>
</feature>
<proteinExistence type="predicted"/>
<protein>
    <submittedName>
        <fullName evidence="2">Paramyosin</fullName>
    </submittedName>
</protein>
<reference evidence="2 3" key="1">
    <citation type="submission" date="2020-06" db="EMBL/GenBank/DDBJ databases">
        <title>Transcriptomic and genomic resources for Thalictrum thalictroides and T. hernandezii: Facilitating candidate gene discovery in an emerging model plant lineage.</title>
        <authorList>
            <person name="Arias T."/>
            <person name="Riano-Pachon D.M."/>
            <person name="Di Stilio V.S."/>
        </authorList>
    </citation>
    <scope>NUCLEOTIDE SEQUENCE [LARGE SCALE GENOMIC DNA]</scope>
    <source>
        <strain evidence="3">cv. WT478/WT964</strain>
        <tissue evidence="2">Leaves</tissue>
    </source>
</reference>
<evidence type="ECO:0000313" key="2">
    <source>
        <dbReference type="EMBL" id="KAF5200578.1"/>
    </source>
</evidence>
<dbReference type="Proteomes" id="UP000554482">
    <property type="component" value="Unassembled WGS sequence"/>
</dbReference>
<evidence type="ECO:0000313" key="3">
    <source>
        <dbReference type="Proteomes" id="UP000554482"/>
    </source>
</evidence>
<sequence length="461" mass="52942">MSMDESNSVLVDIDEEEIKSFERYQEELVAELKREREARETLEASINQLKLFAQETLKEKQGALKQRDEIASKIRVNESKLDVQRSIFIKQFSYIAKIHELLYSVINVVDGNVLDESDLSSNSLFVPEEFDMEENLRDSLAGLESIYESTKITMGKVRDEMEKRSREAKGLNIMVDQLMNEKQNVGVLLRSALQEKHTMESLSKMSELVRVAEDGFREKGVDNSCFREKEEVVEDVEQDKVTTLADALENIVGASQLEISKLKQSVDELRGESRLLKAQVKAQAKDLSQSERCIEEVTEKERLANTNVEVLKMEITAAKEEVMRSKMAVEQEAAVSRAVGEDLIAQLSYLRQELDQTKEVILELETKLRLKENVATAAMGVKDASEKSLRLADLRNSKQREWLEDLSRQLESVMQKDLQNQNKQRYSCWPWQWRGLNFVGYHLSNIQQQNATHTELSEPLI</sequence>
<keyword evidence="1" id="KW-0175">Coiled coil</keyword>
<dbReference type="OrthoDB" id="1682775at2759"/>
<name>A0A7J6WV30_THATH</name>
<dbReference type="InterPro" id="IPR040300">
    <property type="entry name" value="At3g49055-like"/>
</dbReference>
<comment type="caution">
    <text evidence="2">The sequence shown here is derived from an EMBL/GenBank/DDBJ whole genome shotgun (WGS) entry which is preliminary data.</text>
</comment>
<dbReference type="AlphaFoldDB" id="A0A7J6WV30"/>
<evidence type="ECO:0000256" key="1">
    <source>
        <dbReference type="SAM" id="Coils"/>
    </source>
</evidence>
<dbReference type="EMBL" id="JABWDY010010588">
    <property type="protein sequence ID" value="KAF5200578.1"/>
    <property type="molecule type" value="Genomic_DNA"/>
</dbReference>
<accession>A0A7J6WV30</accession>
<keyword evidence="3" id="KW-1185">Reference proteome</keyword>